<feature type="region of interest" description="Disordered" evidence="5">
    <location>
        <begin position="62"/>
        <end position="165"/>
    </location>
</feature>
<feature type="domain" description="ABC transporter" evidence="6">
    <location>
        <begin position="2"/>
        <end position="75"/>
    </location>
</feature>
<dbReference type="EMBL" id="BNEB01000005">
    <property type="protein sequence ID" value="GHI65549.1"/>
    <property type="molecule type" value="Genomic_DNA"/>
</dbReference>
<evidence type="ECO:0000259" key="6">
    <source>
        <dbReference type="Pfam" id="PF00005"/>
    </source>
</evidence>
<dbReference type="InterPro" id="IPR003439">
    <property type="entry name" value="ABC_transporter-like_ATP-bd"/>
</dbReference>
<dbReference type="Pfam" id="PF00005">
    <property type="entry name" value="ABC_tran"/>
    <property type="match status" value="1"/>
</dbReference>
<reference evidence="8" key="1">
    <citation type="submission" date="2023-07" db="EMBL/GenBank/DDBJ databases">
        <title>Whole genome shotgun sequence of Streptomyces cacaoi subsp. asoensis NBRC 13813.</title>
        <authorList>
            <person name="Komaki H."/>
            <person name="Tamura T."/>
        </authorList>
    </citation>
    <scope>NUCLEOTIDE SEQUENCE [LARGE SCALE GENOMIC DNA]</scope>
    <source>
        <strain evidence="8">NBRC 13813</strain>
    </source>
</reference>
<evidence type="ECO:0000256" key="3">
    <source>
        <dbReference type="ARBA" id="ARBA00022741"/>
    </source>
</evidence>
<keyword evidence="3" id="KW-0547">Nucleotide-binding</keyword>
<keyword evidence="2" id="KW-0813">Transport</keyword>
<sequence length="165" mass="17688">MDGVSLTVRHGETLGVVGESGSDRATLGRMPVGLLEPTAGEIRYEGRVPSGVDPTVQMVFQDPVSSLDPGRSEGETVADPLRARGVREGRGARQGAREETPGARGARGGALRPLPARVQRRSAPTRRHRPGASRRPARHRPRRARLGARRAGSRPTPESRTTRVA</sequence>
<evidence type="ECO:0000256" key="1">
    <source>
        <dbReference type="ARBA" id="ARBA00005417"/>
    </source>
</evidence>
<dbReference type="SUPFAM" id="SSF52540">
    <property type="entry name" value="P-loop containing nucleoside triphosphate hydrolases"/>
    <property type="match status" value="1"/>
</dbReference>
<evidence type="ECO:0000256" key="4">
    <source>
        <dbReference type="ARBA" id="ARBA00022840"/>
    </source>
</evidence>
<keyword evidence="4" id="KW-0067">ATP-binding</keyword>
<dbReference type="Proteomes" id="UP000649259">
    <property type="component" value="Unassembled WGS sequence"/>
</dbReference>
<feature type="compositionally biased region" description="Basic residues" evidence="5">
    <location>
        <begin position="118"/>
        <end position="152"/>
    </location>
</feature>
<evidence type="ECO:0000313" key="8">
    <source>
        <dbReference type="Proteomes" id="UP000649259"/>
    </source>
</evidence>
<evidence type="ECO:0000256" key="2">
    <source>
        <dbReference type="ARBA" id="ARBA00022448"/>
    </source>
</evidence>
<dbReference type="Gene3D" id="3.40.50.300">
    <property type="entry name" value="P-loop containing nucleotide triphosphate hydrolases"/>
    <property type="match status" value="1"/>
</dbReference>
<gene>
    <name evidence="7" type="ORF">Saso_71990</name>
</gene>
<feature type="compositionally biased region" description="Basic and acidic residues" evidence="5">
    <location>
        <begin position="81"/>
        <end position="101"/>
    </location>
</feature>
<dbReference type="PANTHER" id="PTHR43776">
    <property type="entry name" value="TRANSPORT ATP-BINDING PROTEIN"/>
    <property type="match status" value="1"/>
</dbReference>
<dbReference type="InterPro" id="IPR050319">
    <property type="entry name" value="ABC_transp_ATP-bind"/>
</dbReference>
<dbReference type="InterPro" id="IPR027417">
    <property type="entry name" value="P-loop_NTPase"/>
</dbReference>
<dbReference type="PANTHER" id="PTHR43776:SF7">
    <property type="entry name" value="D,D-DIPEPTIDE TRANSPORT ATP-BINDING PROTEIN DDPF-RELATED"/>
    <property type="match status" value="1"/>
</dbReference>
<evidence type="ECO:0000313" key="7">
    <source>
        <dbReference type="EMBL" id="GHI65549.1"/>
    </source>
</evidence>
<name>A0ABQ3SBP6_9ACTN</name>
<organism evidence="7 8">
    <name type="scientific">Streptomyces asoensis</name>
    <dbReference type="NCBI Taxonomy" id="249586"/>
    <lineage>
        <taxon>Bacteria</taxon>
        <taxon>Bacillati</taxon>
        <taxon>Actinomycetota</taxon>
        <taxon>Actinomycetes</taxon>
        <taxon>Kitasatosporales</taxon>
        <taxon>Streptomycetaceae</taxon>
        <taxon>Streptomyces</taxon>
    </lineage>
</organism>
<feature type="compositionally biased region" description="Polar residues" evidence="5">
    <location>
        <begin position="156"/>
        <end position="165"/>
    </location>
</feature>
<keyword evidence="8" id="KW-1185">Reference proteome</keyword>
<protein>
    <recommendedName>
        <fullName evidence="6">ABC transporter domain-containing protein</fullName>
    </recommendedName>
</protein>
<accession>A0ABQ3SBP6</accession>
<proteinExistence type="inferred from homology"/>
<comment type="caution">
    <text evidence="7">The sequence shown here is derived from an EMBL/GenBank/DDBJ whole genome shotgun (WGS) entry which is preliminary data.</text>
</comment>
<evidence type="ECO:0000256" key="5">
    <source>
        <dbReference type="SAM" id="MobiDB-lite"/>
    </source>
</evidence>
<comment type="similarity">
    <text evidence="1">Belongs to the ABC transporter superfamily.</text>
</comment>